<dbReference type="Proteomes" id="UP001177140">
    <property type="component" value="Unassembled WGS sequence"/>
</dbReference>
<feature type="non-terminal residue" evidence="1">
    <location>
        <position position="1"/>
    </location>
</feature>
<gene>
    <name evidence="1" type="ORF">MKW94_027785</name>
</gene>
<keyword evidence="2" id="KW-1185">Reference proteome</keyword>
<accession>A0AA41UY88</accession>
<name>A0AA41UY88_PAPNU</name>
<protein>
    <submittedName>
        <fullName evidence="1">Uncharacterized protein</fullName>
    </submittedName>
</protein>
<comment type="caution">
    <text evidence="1">The sequence shown here is derived from an EMBL/GenBank/DDBJ whole genome shotgun (WGS) entry which is preliminary data.</text>
</comment>
<sequence length="59" mass="6743">SRSLGMSACQNRELQYINARRRDSLNNMGNNLVLESSSSFSSFPADIDRIVEENIHRRS</sequence>
<evidence type="ECO:0000313" key="1">
    <source>
        <dbReference type="EMBL" id="MCL7023931.1"/>
    </source>
</evidence>
<reference evidence="1" key="1">
    <citation type="submission" date="2022-03" db="EMBL/GenBank/DDBJ databases">
        <title>A functionally conserved STORR gene fusion in Papaver species that diverged 16.8 million years ago.</title>
        <authorList>
            <person name="Catania T."/>
        </authorList>
    </citation>
    <scope>NUCLEOTIDE SEQUENCE</scope>
    <source>
        <strain evidence="1">S-191538</strain>
    </source>
</reference>
<dbReference type="EMBL" id="JAJJMA010028326">
    <property type="protein sequence ID" value="MCL7023931.1"/>
    <property type="molecule type" value="Genomic_DNA"/>
</dbReference>
<dbReference type="AlphaFoldDB" id="A0AA41UY88"/>
<feature type="non-terminal residue" evidence="1">
    <location>
        <position position="59"/>
    </location>
</feature>
<evidence type="ECO:0000313" key="2">
    <source>
        <dbReference type="Proteomes" id="UP001177140"/>
    </source>
</evidence>
<organism evidence="1 2">
    <name type="scientific">Papaver nudicaule</name>
    <name type="common">Iceland poppy</name>
    <dbReference type="NCBI Taxonomy" id="74823"/>
    <lineage>
        <taxon>Eukaryota</taxon>
        <taxon>Viridiplantae</taxon>
        <taxon>Streptophyta</taxon>
        <taxon>Embryophyta</taxon>
        <taxon>Tracheophyta</taxon>
        <taxon>Spermatophyta</taxon>
        <taxon>Magnoliopsida</taxon>
        <taxon>Ranunculales</taxon>
        <taxon>Papaveraceae</taxon>
        <taxon>Papaveroideae</taxon>
        <taxon>Papaver</taxon>
    </lineage>
</organism>
<proteinExistence type="predicted"/>